<evidence type="ECO:0000313" key="5">
    <source>
        <dbReference type="Proteomes" id="UP000734854"/>
    </source>
</evidence>
<evidence type="ECO:0000259" key="3">
    <source>
        <dbReference type="Pfam" id="PF14389"/>
    </source>
</evidence>
<gene>
    <name evidence="4" type="ORF">ZIOFF_052873</name>
</gene>
<feature type="domain" description="DUF547" evidence="2">
    <location>
        <begin position="557"/>
        <end position="691"/>
    </location>
</feature>
<feature type="region of interest" description="Disordered" evidence="1">
    <location>
        <begin position="162"/>
        <end position="222"/>
    </location>
</feature>
<evidence type="ECO:0000259" key="2">
    <source>
        <dbReference type="Pfam" id="PF04784"/>
    </source>
</evidence>
<name>A0A8J5FFE6_ZINOF</name>
<comment type="caution">
    <text evidence="4">The sequence shown here is derived from an EMBL/GenBank/DDBJ whole genome shotgun (WGS) entry which is preliminary data.</text>
</comment>
<dbReference type="PANTHER" id="PTHR23054:SF18">
    <property type="entry name" value="TERNARY COMPLEX FACTOR MIP1, LEUCINE-ZIPPER"/>
    <property type="match status" value="1"/>
</dbReference>
<feature type="compositionally biased region" description="Basic and acidic residues" evidence="1">
    <location>
        <begin position="174"/>
        <end position="186"/>
    </location>
</feature>
<dbReference type="Pfam" id="PF04784">
    <property type="entry name" value="DUF547"/>
    <property type="match status" value="1"/>
</dbReference>
<organism evidence="4 5">
    <name type="scientific">Zingiber officinale</name>
    <name type="common">Ginger</name>
    <name type="synonym">Amomum zingiber</name>
    <dbReference type="NCBI Taxonomy" id="94328"/>
    <lineage>
        <taxon>Eukaryota</taxon>
        <taxon>Viridiplantae</taxon>
        <taxon>Streptophyta</taxon>
        <taxon>Embryophyta</taxon>
        <taxon>Tracheophyta</taxon>
        <taxon>Spermatophyta</taxon>
        <taxon>Magnoliopsida</taxon>
        <taxon>Liliopsida</taxon>
        <taxon>Zingiberales</taxon>
        <taxon>Zingiberaceae</taxon>
        <taxon>Zingiber</taxon>
    </lineage>
</organism>
<dbReference type="AlphaFoldDB" id="A0A8J5FFE6"/>
<dbReference type="InterPro" id="IPR025757">
    <property type="entry name" value="MIP1_Leuzipper"/>
</dbReference>
<feature type="region of interest" description="Disordered" evidence="1">
    <location>
        <begin position="311"/>
        <end position="336"/>
    </location>
</feature>
<protein>
    <recommendedName>
        <fullName evidence="6">Ternary complex factor MIP1</fullName>
    </recommendedName>
</protein>
<evidence type="ECO:0000256" key="1">
    <source>
        <dbReference type="SAM" id="MobiDB-lite"/>
    </source>
</evidence>
<feature type="domain" description="Ternary complex factor MIP1 leucine-zipper" evidence="3">
    <location>
        <begin position="223"/>
        <end position="302"/>
    </location>
</feature>
<evidence type="ECO:0000313" key="4">
    <source>
        <dbReference type="EMBL" id="KAG6484358.1"/>
    </source>
</evidence>
<accession>A0A8J5FFE6</accession>
<dbReference type="Proteomes" id="UP000734854">
    <property type="component" value="Unassembled WGS sequence"/>
</dbReference>
<keyword evidence="5" id="KW-1185">Reference proteome</keyword>
<reference evidence="4 5" key="1">
    <citation type="submission" date="2020-08" db="EMBL/GenBank/DDBJ databases">
        <title>Plant Genome Project.</title>
        <authorList>
            <person name="Zhang R.-G."/>
        </authorList>
    </citation>
    <scope>NUCLEOTIDE SEQUENCE [LARGE SCALE GENOMIC DNA]</scope>
    <source>
        <tissue evidence="4">Rhizome</tissue>
    </source>
</reference>
<dbReference type="EMBL" id="JACMSC010000015">
    <property type="protein sequence ID" value="KAG6484358.1"/>
    <property type="molecule type" value="Genomic_DNA"/>
</dbReference>
<evidence type="ECO:0008006" key="6">
    <source>
        <dbReference type="Google" id="ProtNLM"/>
    </source>
</evidence>
<dbReference type="Pfam" id="PF14389">
    <property type="entry name" value="Lzipper-MIP1"/>
    <property type="match status" value="1"/>
</dbReference>
<dbReference type="InterPro" id="IPR006869">
    <property type="entry name" value="DUF547"/>
</dbReference>
<proteinExistence type="predicted"/>
<sequence>MAADCLASVRKRRMAAPTPTTVTMKLVNAISQLKSQNELISSDKDFSRKTLTLNCEEQKPFQGKASPCDGRCPSEEKLRGNDHSPIVAAVAAVFLIYPIGQGSFSDDMPLGTSEELLYSVVAGVCLETHSVIVSLSLIMLMEFEGRVEVKMQDEKRQGHLLKEMHSNRLPSGHNRSESDAQKRNGEDELNPFSGATHNNAKALNGKPNGDGRIEDDTPPGAKVHSTLKQEILQLEKRLQDQLTMRYALEKALGYSSSAVCASKEISMPKPTKELIREIAVLELEVMHLEQYLLSLYRRAFNQPMTKLSSESELLHESAKLKPSPTKGKSRAPLSRSEVTQKLITRTANDDFELKCQDKLLGPGVHRSHSSLSHRAISSARISPSEDSLARAIDSFHSQPLFFHEASRFSEQQNDNSGVISLAEYLGTSIADHVADTPNKLSEDMVRCMAAIYCKLADPPLVYHGLSSSPTSSFSSMSALSPQYLGDMWSPGYKRESTLDSRLVNPFRVEGLKEFSGPYNAMVEVPLICRDRRRLKDVEDMLCNYKLILHRVERVDPRKLKNDEKLAFWINVHNAIIMHAHIEHGIPEGNVKRTSLFIKAMCNIGGRSLNAAMIQGYILGCKTHYTGQWLRMLLYPRFKQKAKDVWQGYAIDQPEPLLHFALCSGSHSDPAVRVYTCDRLFEQLESAKEEYIRATVGIWEEEKIILPRIIGSYAKDTKLGTQTLVDMIQCYLPETLRMAMQRCQQSKSKKIIEWVSHNFNFRYLLSRDLAFPQIN</sequence>
<dbReference type="PANTHER" id="PTHR23054">
    <property type="entry name" value="TERNARY COMPLEX FACTOR MIP1, LEUCINE-ZIPPER-RELATED"/>
    <property type="match status" value="1"/>
</dbReference>